<dbReference type="Proteomes" id="UP000031327">
    <property type="component" value="Unassembled WGS sequence"/>
</dbReference>
<dbReference type="EMBL" id="KF724688">
    <property type="protein sequence ID" value="AHX39909.1"/>
    <property type="molecule type" value="Genomic_DNA"/>
</dbReference>
<dbReference type="RefSeq" id="WP_039610632.1">
    <property type="nucleotide sequence ID" value="NZ_JWIC01000007.1"/>
</dbReference>
<dbReference type="AlphaFoldDB" id="A0A023PZ77"/>
<proteinExistence type="predicted"/>
<organism evidence="2">
    <name type="scientific">Pseudoalteromonas luteoviolacea</name>
    <dbReference type="NCBI Taxonomy" id="43657"/>
    <lineage>
        <taxon>Bacteria</taxon>
        <taxon>Pseudomonadati</taxon>
        <taxon>Pseudomonadota</taxon>
        <taxon>Gammaproteobacteria</taxon>
        <taxon>Alteromonadales</taxon>
        <taxon>Pseudoalteromonadaceae</taxon>
        <taxon>Pseudoalteromonas</taxon>
    </lineage>
</organism>
<evidence type="ECO:0000313" key="4">
    <source>
        <dbReference type="Proteomes" id="UP000031327"/>
    </source>
</evidence>
<sequence>MLVNDSAWFAEIAPSWDKDSQPCYVVVVKQNFEYSNQGEVSVEPSGPDITMGDGYQGEGALCELIAANDMVPFKQGFEWYGHLTCFPPTDRVAQVMEVSVELINEHGVLMNKTLRVTGERRWRWSLFGAVAKDLQPLTPIQLNYAVAFGGQAPNKPQNMDRKNPIGRGFKLRNRDGIGQLLPQVEYADQVLRKPRDTTPVASFAPIPHFWSPRLELQPELDIQAVVAGDYPYVEALCANYYNYAPADQCLPCTLKPHTTIALSGLTKGQPYGQKVTFELPYIKPELVMMRGAMQTPLNMVCDSLILDTHTQQFSLLWRTTVKQDGIHPMDTLIVMPEQTPLPDTESSV</sequence>
<reference evidence="3 4" key="2">
    <citation type="submission" date="2014-12" db="EMBL/GenBank/DDBJ databases">
        <title>Draft Genome Sequence of Pseudoalteromonas luteoviolacea HI1.</title>
        <authorList>
            <person name="Asahina A.Y."/>
            <person name="Hadfield M.G."/>
        </authorList>
    </citation>
    <scope>NUCLEOTIDE SEQUENCE [LARGE SCALE GENOMIC DNA]</scope>
    <source>
        <strain evidence="3 4">HI1</strain>
    </source>
</reference>
<evidence type="ECO:0000313" key="2">
    <source>
        <dbReference type="EMBL" id="AHX39909.1"/>
    </source>
</evidence>
<dbReference type="Pfam" id="PF09937">
    <property type="entry name" value="DUF2169"/>
    <property type="match status" value="1"/>
</dbReference>
<dbReference type="OrthoDB" id="5290767at2"/>
<dbReference type="InterPro" id="IPR018683">
    <property type="entry name" value="DUF2169"/>
</dbReference>
<accession>A0A023PZ77</accession>
<reference evidence="2" key="1">
    <citation type="journal article" date="2014" name="Science">
        <title>Marine tubeworm metamorphosis induced by arrays of bacterial phage tail-like structures.</title>
        <authorList>
            <person name="Shikuma N.J."/>
            <person name="Pilhofer M."/>
            <person name="Weiss G.L."/>
            <person name="Hadfield M.G."/>
            <person name="Jensen G.J."/>
            <person name="Newman D.K."/>
        </authorList>
    </citation>
    <scope>NUCLEOTIDE SEQUENCE</scope>
    <source>
        <strain evidence="2">HI1</strain>
    </source>
</reference>
<feature type="domain" description="DUF2169" evidence="1">
    <location>
        <begin position="21"/>
        <end position="318"/>
    </location>
</feature>
<protein>
    <recommendedName>
        <fullName evidence="1">DUF2169 domain-containing protein</fullName>
    </recommendedName>
</protein>
<gene>
    <name evidence="3" type="ORF">JF50_17305</name>
</gene>
<evidence type="ECO:0000313" key="3">
    <source>
        <dbReference type="EMBL" id="KID56060.1"/>
    </source>
</evidence>
<name>A0A023PZ77_9GAMM</name>
<evidence type="ECO:0000259" key="1">
    <source>
        <dbReference type="Pfam" id="PF09937"/>
    </source>
</evidence>
<dbReference type="EMBL" id="JWIC01000007">
    <property type="protein sequence ID" value="KID56060.1"/>
    <property type="molecule type" value="Genomic_DNA"/>
</dbReference>